<gene>
    <name evidence="8" type="ORF">NVS88_02560</name>
</gene>
<keyword evidence="4 7" id="KW-0808">Transferase</keyword>
<dbReference type="Proteomes" id="UP001152755">
    <property type="component" value="Unassembled WGS sequence"/>
</dbReference>
<sequence length="352" mass="37309">MRGSVDAALAEFFASRREITAAVGGEFQTAAGRLEDFVLRGGKRMRPLFAWTGWLGAGGDPDGPTAGAVLRMCAALELVQACALIHDDIIDSSDTRRGFPTLHVDFARKHRESDWHGSAAEFGAAAGILLGDLALAWADDMVRESGLDAAATTRIAPVWSAMRTEVLGGQFLDITSEVRGDETIDAAMRVNRYKTAAYTVERPLELGAAAAGAAAELIAAYREFGTDIGIAFQLRDDLLGVFGDPAVTGKPSGDDLREGKRTVLFAAALAAADAGDPAAASLLRASIGTDLSEAEVTRLREVFIRLGAVEEVERRITELCERARTALDRSSATGQAKRLLGPMVVAATARTF</sequence>
<evidence type="ECO:0000256" key="6">
    <source>
        <dbReference type="ARBA" id="ARBA00022842"/>
    </source>
</evidence>
<evidence type="ECO:0000256" key="1">
    <source>
        <dbReference type="ARBA" id="ARBA00001946"/>
    </source>
</evidence>
<dbReference type="CDD" id="cd00685">
    <property type="entry name" value="Trans_IPPS_HT"/>
    <property type="match status" value="1"/>
</dbReference>
<dbReference type="GO" id="GO:0008299">
    <property type="term" value="P:isoprenoid biosynthetic process"/>
    <property type="evidence" value="ECO:0007669"/>
    <property type="project" value="InterPro"/>
</dbReference>
<evidence type="ECO:0000256" key="3">
    <source>
        <dbReference type="ARBA" id="ARBA00006706"/>
    </source>
</evidence>
<dbReference type="SUPFAM" id="SSF48576">
    <property type="entry name" value="Terpenoid synthases"/>
    <property type="match status" value="1"/>
</dbReference>
<dbReference type="InterPro" id="IPR000092">
    <property type="entry name" value="Polyprenyl_synt"/>
</dbReference>
<organism evidence="8 9">
    <name type="scientific">Speluncibacter jeojiensis</name>
    <dbReference type="NCBI Taxonomy" id="2710754"/>
    <lineage>
        <taxon>Bacteria</taxon>
        <taxon>Bacillati</taxon>
        <taxon>Actinomycetota</taxon>
        <taxon>Actinomycetes</taxon>
        <taxon>Mycobacteriales</taxon>
        <taxon>Speluncibacteraceae</taxon>
        <taxon>Speluncibacter</taxon>
    </lineage>
</organism>
<comment type="caution">
    <text evidence="8">The sequence shown here is derived from an EMBL/GenBank/DDBJ whole genome shotgun (WGS) entry which is preliminary data.</text>
</comment>
<evidence type="ECO:0000313" key="9">
    <source>
        <dbReference type="Proteomes" id="UP001152755"/>
    </source>
</evidence>
<dbReference type="InterPro" id="IPR033749">
    <property type="entry name" value="Polyprenyl_synt_CS"/>
</dbReference>
<comment type="cofactor">
    <cofactor evidence="1">
        <name>Mg(2+)</name>
        <dbReference type="ChEBI" id="CHEBI:18420"/>
    </cofactor>
</comment>
<dbReference type="PROSITE" id="PS00444">
    <property type="entry name" value="POLYPRENYL_SYNTHASE_2"/>
    <property type="match status" value="1"/>
</dbReference>
<dbReference type="InterPro" id="IPR008949">
    <property type="entry name" value="Isoprenoid_synthase_dom_sf"/>
</dbReference>
<reference evidence="8" key="1">
    <citation type="submission" date="2022-08" db="EMBL/GenBank/DDBJ databases">
        <title>Genome analysis of Corynebacteriales strain.</title>
        <authorList>
            <person name="Lee S.D."/>
        </authorList>
    </citation>
    <scope>NUCLEOTIDE SEQUENCE</scope>
    <source>
        <strain evidence="8">D3-21</strain>
    </source>
</reference>
<dbReference type="EMBL" id="JANRHA010000001">
    <property type="protein sequence ID" value="MDG3013434.1"/>
    <property type="molecule type" value="Genomic_DNA"/>
</dbReference>
<keyword evidence="9" id="KW-1185">Reference proteome</keyword>
<evidence type="ECO:0000256" key="4">
    <source>
        <dbReference type="ARBA" id="ARBA00022679"/>
    </source>
</evidence>
<comment type="similarity">
    <text evidence="3 7">Belongs to the FPP/GGPP synthase family.</text>
</comment>
<name>A0A9X4LWG4_9ACTN</name>
<dbReference type="SFLD" id="SFLDG01017">
    <property type="entry name" value="Polyprenyl_Transferase_Like"/>
    <property type="match status" value="1"/>
</dbReference>
<keyword evidence="5" id="KW-0479">Metal-binding</keyword>
<dbReference type="PROSITE" id="PS00723">
    <property type="entry name" value="POLYPRENYL_SYNTHASE_1"/>
    <property type="match status" value="1"/>
</dbReference>
<keyword evidence="6" id="KW-0460">Magnesium</keyword>
<dbReference type="PANTHER" id="PTHR12001:SF85">
    <property type="entry name" value="SHORT CHAIN ISOPRENYL DIPHOSPHATE SYNTHASE"/>
    <property type="match status" value="1"/>
</dbReference>
<dbReference type="GO" id="GO:0004659">
    <property type="term" value="F:prenyltransferase activity"/>
    <property type="evidence" value="ECO:0007669"/>
    <property type="project" value="InterPro"/>
</dbReference>
<dbReference type="Gene3D" id="1.10.600.10">
    <property type="entry name" value="Farnesyl Diphosphate Synthase"/>
    <property type="match status" value="1"/>
</dbReference>
<dbReference type="GO" id="GO:0046872">
    <property type="term" value="F:metal ion binding"/>
    <property type="evidence" value="ECO:0007669"/>
    <property type="project" value="UniProtKB-KW"/>
</dbReference>
<comment type="pathway">
    <text evidence="2">Isoprenoid biosynthesis.</text>
</comment>
<evidence type="ECO:0000313" key="8">
    <source>
        <dbReference type="EMBL" id="MDG3013434.1"/>
    </source>
</evidence>
<protein>
    <submittedName>
        <fullName evidence="8">Polyprenyl synthetase family protein</fullName>
    </submittedName>
</protein>
<dbReference type="Pfam" id="PF00348">
    <property type="entry name" value="polyprenyl_synt"/>
    <property type="match status" value="1"/>
</dbReference>
<proteinExistence type="inferred from homology"/>
<accession>A0A9X4LWG4</accession>
<evidence type="ECO:0000256" key="5">
    <source>
        <dbReference type="ARBA" id="ARBA00022723"/>
    </source>
</evidence>
<evidence type="ECO:0000256" key="2">
    <source>
        <dbReference type="ARBA" id="ARBA00005128"/>
    </source>
</evidence>
<dbReference type="AlphaFoldDB" id="A0A9X4LWG4"/>
<evidence type="ECO:0000256" key="7">
    <source>
        <dbReference type="RuleBase" id="RU004466"/>
    </source>
</evidence>
<dbReference type="SFLD" id="SFLDS00005">
    <property type="entry name" value="Isoprenoid_Synthase_Type_I"/>
    <property type="match status" value="1"/>
</dbReference>
<dbReference type="PANTHER" id="PTHR12001">
    <property type="entry name" value="GERANYLGERANYL PYROPHOSPHATE SYNTHASE"/>
    <property type="match status" value="1"/>
</dbReference>